<feature type="domain" description="DSBA-like thioredoxin" evidence="1">
    <location>
        <begin position="8"/>
        <end position="210"/>
    </location>
</feature>
<dbReference type="SUPFAM" id="SSF52833">
    <property type="entry name" value="Thioredoxin-like"/>
    <property type="match status" value="1"/>
</dbReference>
<dbReference type="EMBL" id="JAYDYW010000005">
    <property type="protein sequence ID" value="MEE1673597.1"/>
    <property type="molecule type" value="Genomic_DNA"/>
</dbReference>
<proteinExistence type="predicted"/>
<organism evidence="2 3">
    <name type="scientific">Agarivorans aestuarii</name>
    <dbReference type="NCBI Taxonomy" id="1563703"/>
    <lineage>
        <taxon>Bacteria</taxon>
        <taxon>Pseudomonadati</taxon>
        <taxon>Pseudomonadota</taxon>
        <taxon>Gammaproteobacteria</taxon>
        <taxon>Alteromonadales</taxon>
        <taxon>Alteromonadaceae</taxon>
        <taxon>Agarivorans</taxon>
    </lineage>
</organism>
<dbReference type="InterPro" id="IPR036249">
    <property type="entry name" value="Thioredoxin-like_sf"/>
</dbReference>
<accession>A0ABU7G2I1</accession>
<evidence type="ECO:0000313" key="3">
    <source>
        <dbReference type="Proteomes" id="UP001310248"/>
    </source>
</evidence>
<keyword evidence="3" id="KW-1185">Reference proteome</keyword>
<protein>
    <submittedName>
        <fullName evidence="2">DsbA family oxidoreductase</fullName>
    </submittedName>
</protein>
<dbReference type="Pfam" id="PF01323">
    <property type="entry name" value="DSBA"/>
    <property type="match status" value="1"/>
</dbReference>
<evidence type="ECO:0000313" key="2">
    <source>
        <dbReference type="EMBL" id="MEE1673597.1"/>
    </source>
</evidence>
<name>A0ABU7G2I1_9ALTE</name>
<dbReference type="Proteomes" id="UP001310248">
    <property type="component" value="Unassembled WGS sequence"/>
</dbReference>
<sequence length="221" mass="25417">MMNNRIKLDIISDVVCPWCIVGYKHLETAIEELGIKDRIDIEWQPFELNPDMTEKGENLRDHVARKYGSSREDSDRARENITKQGAQYGFKFDYFEDMKMVNTLNAHVLLEHAKPLGLQHQLKMRLFSAFFTEHKDVSNREVLLNEAEAVGIERKPAELALDNPQLKREIQEIESQWHQMGISGVPTVVFNRESALTGAHPQESFKQALQQLVAENGRADD</sequence>
<dbReference type="Gene3D" id="3.40.30.10">
    <property type="entry name" value="Glutaredoxin"/>
    <property type="match status" value="1"/>
</dbReference>
<reference evidence="3" key="1">
    <citation type="submission" date="2023-07" db="EMBL/GenBank/DDBJ databases">
        <title>Draft genome sequence of Agarivorans aestuarii strain ZMCS4, a CAZymes producing bacteria isolated from the marine brown algae Clodostephus spongiosus.</title>
        <authorList>
            <person name="Lorente B."/>
            <person name="Cabral C."/>
            <person name="Frias J."/>
            <person name="Faria J."/>
            <person name="Toubarro D."/>
        </authorList>
    </citation>
    <scope>NUCLEOTIDE SEQUENCE [LARGE SCALE GENOMIC DNA]</scope>
    <source>
        <strain evidence="3">ZMCS4</strain>
    </source>
</reference>
<dbReference type="PANTHER" id="PTHR13887">
    <property type="entry name" value="GLUTATHIONE S-TRANSFERASE KAPPA"/>
    <property type="match status" value="1"/>
</dbReference>
<dbReference type="CDD" id="cd03024">
    <property type="entry name" value="DsbA_FrnE"/>
    <property type="match status" value="1"/>
</dbReference>
<dbReference type="RefSeq" id="WP_248473967.1">
    <property type="nucleotide sequence ID" value="NZ_JAYDYW010000005.1"/>
</dbReference>
<comment type="caution">
    <text evidence="2">The sequence shown here is derived from an EMBL/GenBank/DDBJ whole genome shotgun (WGS) entry which is preliminary data.</text>
</comment>
<evidence type="ECO:0000259" key="1">
    <source>
        <dbReference type="Pfam" id="PF01323"/>
    </source>
</evidence>
<dbReference type="PANTHER" id="PTHR13887:SF41">
    <property type="entry name" value="THIOREDOXIN SUPERFAMILY PROTEIN"/>
    <property type="match status" value="1"/>
</dbReference>
<gene>
    <name evidence="2" type="ORF">SNR37_003023</name>
</gene>
<dbReference type="InterPro" id="IPR001853">
    <property type="entry name" value="DSBA-like_thioredoxin_dom"/>
</dbReference>